<gene>
    <name evidence="9" type="ORF">GCM10010982_29840</name>
</gene>
<evidence type="ECO:0000256" key="6">
    <source>
        <dbReference type="ARBA" id="ARBA00022989"/>
    </source>
</evidence>
<dbReference type="InterPro" id="IPR021147">
    <property type="entry name" value="DUF697"/>
</dbReference>
<dbReference type="PANTHER" id="PTHR39342:SF1">
    <property type="entry name" value="UPF0283 MEMBRANE PROTEIN YCJF"/>
    <property type="match status" value="1"/>
</dbReference>
<keyword evidence="7 8" id="KW-0472">Membrane</keyword>
<organism evidence="9 10">
    <name type="scientific">Bowmanella pacifica</name>
    <dbReference type="NCBI Taxonomy" id="502051"/>
    <lineage>
        <taxon>Bacteria</taxon>
        <taxon>Pseudomonadati</taxon>
        <taxon>Pseudomonadota</taxon>
        <taxon>Gammaproteobacteria</taxon>
        <taxon>Alteromonadales</taxon>
        <taxon>Alteromonadaceae</taxon>
        <taxon>Bowmanella</taxon>
    </lineage>
</organism>
<dbReference type="RefSeq" id="WP_188696885.1">
    <property type="nucleotide sequence ID" value="NZ_BMLS01000005.1"/>
</dbReference>
<keyword evidence="3" id="KW-1003">Cell membrane</keyword>
<reference evidence="9" key="1">
    <citation type="journal article" date="2014" name="Int. J. Syst. Evol. Microbiol.">
        <title>Complete genome sequence of Corynebacterium casei LMG S-19264T (=DSM 44701T), isolated from a smear-ripened cheese.</title>
        <authorList>
            <consortium name="US DOE Joint Genome Institute (JGI-PGF)"/>
            <person name="Walter F."/>
            <person name="Albersmeier A."/>
            <person name="Kalinowski J."/>
            <person name="Ruckert C."/>
        </authorList>
    </citation>
    <scope>NUCLEOTIDE SEQUENCE</scope>
    <source>
        <strain evidence="9">CGMCC 1.7086</strain>
    </source>
</reference>
<dbReference type="Proteomes" id="UP000606935">
    <property type="component" value="Unassembled WGS sequence"/>
</dbReference>
<feature type="transmembrane region" description="Helical" evidence="8">
    <location>
        <begin position="66"/>
        <end position="88"/>
    </location>
</feature>
<comment type="caution">
    <text evidence="9">The sequence shown here is derived from an EMBL/GenBank/DDBJ whole genome shotgun (WGS) entry which is preliminary data.</text>
</comment>
<evidence type="ECO:0000256" key="4">
    <source>
        <dbReference type="ARBA" id="ARBA00022519"/>
    </source>
</evidence>
<keyword evidence="5 8" id="KW-0812">Transmembrane</keyword>
<keyword evidence="6 8" id="KW-1133">Transmembrane helix</keyword>
<evidence type="ECO:0000256" key="7">
    <source>
        <dbReference type="ARBA" id="ARBA00023136"/>
    </source>
</evidence>
<evidence type="ECO:0000256" key="2">
    <source>
        <dbReference type="ARBA" id="ARBA00008255"/>
    </source>
</evidence>
<dbReference type="InterPro" id="IPR006507">
    <property type="entry name" value="UPF0283"/>
</dbReference>
<name>A0A918DKJ4_9ALTE</name>
<dbReference type="AlphaFoldDB" id="A0A918DKJ4"/>
<evidence type="ECO:0000256" key="1">
    <source>
        <dbReference type="ARBA" id="ARBA00004429"/>
    </source>
</evidence>
<proteinExistence type="inferred from homology"/>
<evidence type="ECO:0000256" key="5">
    <source>
        <dbReference type="ARBA" id="ARBA00022692"/>
    </source>
</evidence>
<dbReference type="Pfam" id="PF05128">
    <property type="entry name" value="DUF697"/>
    <property type="match status" value="1"/>
</dbReference>
<keyword evidence="10" id="KW-1185">Reference proteome</keyword>
<dbReference type="NCBIfam" id="TIGR01620">
    <property type="entry name" value="hyp_HI0043"/>
    <property type="match status" value="1"/>
</dbReference>
<accession>A0A918DKJ4</accession>
<reference evidence="9" key="2">
    <citation type="submission" date="2020-09" db="EMBL/GenBank/DDBJ databases">
        <authorList>
            <person name="Sun Q."/>
            <person name="Zhou Y."/>
        </authorList>
    </citation>
    <scope>NUCLEOTIDE SEQUENCE</scope>
    <source>
        <strain evidence="9">CGMCC 1.7086</strain>
    </source>
</reference>
<feature type="transmembrane region" description="Helical" evidence="8">
    <location>
        <begin position="205"/>
        <end position="227"/>
    </location>
</feature>
<evidence type="ECO:0000313" key="9">
    <source>
        <dbReference type="EMBL" id="GGO72225.1"/>
    </source>
</evidence>
<comment type="similarity">
    <text evidence="2">Belongs to the UPF0283 family.</text>
</comment>
<dbReference type="EMBL" id="BMLS01000005">
    <property type="protein sequence ID" value="GGO72225.1"/>
    <property type="molecule type" value="Genomic_DNA"/>
</dbReference>
<evidence type="ECO:0000313" key="10">
    <source>
        <dbReference type="Proteomes" id="UP000606935"/>
    </source>
</evidence>
<evidence type="ECO:0000256" key="8">
    <source>
        <dbReference type="SAM" id="Phobius"/>
    </source>
</evidence>
<comment type="subcellular location">
    <subcellularLocation>
        <location evidence="1">Cell inner membrane</location>
        <topology evidence="1">Multi-pass membrane protein</topology>
    </subcellularLocation>
</comment>
<dbReference type="GO" id="GO:0005886">
    <property type="term" value="C:plasma membrane"/>
    <property type="evidence" value="ECO:0007669"/>
    <property type="project" value="UniProtKB-SubCell"/>
</dbReference>
<evidence type="ECO:0000256" key="3">
    <source>
        <dbReference type="ARBA" id="ARBA00022475"/>
    </source>
</evidence>
<keyword evidence="4" id="KW-0997">Cell inner membrane</keyword>
<dbReference type="PANTHER" id="PTHR39342">
    <property type="entry name" value="UPF0283 MEMBRANE PROTEIN YCJF"/>
    <property type="match status" value="1"/>
</dbReference>
<protein>
    <submittedName>
        <fullName evidence="9">UPF0283 membrane protein</fullName>
    </submittedName>
</protein>
<sequence length="352" mass="38909">MTDSTPDIQLKPRILLDTEVAEQPPQGLRKAVQVPSESVVSEFPSLEEDFQVSTSRPQGHSKPGKWFWLLLLGLLLGTAQLGVTLWQGWQALDFLSMAWAALLLTLLIAALLSVGREWMRFRRLEHREHLQQLALGYSQSPAIGDAKDFCQTLLAQMPRGSETHGQRWHASLEQHYTDREVLQLFEQQVMAPADKRALDEISREASASAALIAVSPFVLLDMLLVLWRNLRMINRICDCYGVKTGYLTKVILLKKTVRTMLYAGASELLAEASAWALGGSLTAKLSTRMAQGLGAGVLTTRFGVQALKLCRPIPFIAESEPKISVIAAGVLKQLRGLERGPQASDSKEGREA</sequence>
<feature type="transmembrane region" description="Helical" evidence="8">
    <location>
        <begin position="94"/>
        <end position="114"/>
    </location>
</feature>